<evidence type="ECO:0000313" key="1">
    <source>
        <dbReference type="EMBL" id="XCN28156.1"/>
    </source>
</evidence>
<proteinExistence type="predicted"/>
<name>A0AAU8KZE5_9CAUD</name>
<reference evidence="1" key="1">
    <citation type="submission" date="2024-06" db="EMBL/GenBank/DDBJ databases">
        <authorList>
            <person name="Gannavaram S."/>
            <person name="Nemani S."/>
            <person name="Datta M."/>
            <person name="Picchiottino A."/>
            <person name="Mereddy A."/>
            <person name="Gannavaram N."/>
            <person name="Honeycutt C."/>
            <person name="Tran D."/>
            <person name="Choi K."/>
            <person name="Srinivasan K."/>
            <person name="Johnson A."/>
        </authorList>
    </citation>
    <scope>NUCLEOTIDE SEQUENCE</scope>
</reference>
<organism evidence="1">
    <name type="scientific">Pantoea phage Survivor</name>
    <dbReference type="NCBI Taxonomy" id="3232176"/>
    <lineage>
        <taxon>Viruses</taxon>
        <taxon>Duplodnaviria</taxon>
        <taxon>Heunggongvirae</taxon>
        <taxon>Uroviricota</taxon>
        <taxon>Caudoviricetes</taxon>
    </lineage>
</organism>
<accession>A0AAU8KZE5</accession>
<protein>
    <submittedName>
        <fullName evidence="1">Uncharacterized protein</fullName>
    </submittedName>
</protein>
<dbReference type="EMBL" id="PP885733">
    <property type="protein sequence ID" value="XCN28156.1"/>
    <property type="molecule type" value="Genomic_DNA"/>
</dbReference>
<sequence>MIRFFEGGGFELTVLTTFTRPIIEGVTKFRDSLGYIVPMNKLPNRFPNGIDSLRMHFLNFTAERNYQEGFAYHIWPNFPRRCLPMVTYLHSLNLIDGFDIDELGYVTYDEEL</sequence>